<gene>
    <name evidence="7" type="ORF">GEAM_1101</name>
</gene>
<sequence length="293" mass="31976">MDLRQMRYFLTVVEEAHFGRAAQRLNIVQPALSMQIKALEEEVGGVLFLRTTRKVELTEAGKLFRAEAELAVAQAERAKSVVQRALRGETGKVRIGFAGNAVFTGKLLADMRAFNAAYPQVEIELQELAPQWQSEAILAGKIDVGYCPQMGIEFDSQLSSELIGDWPMIIALAKDHPLAGAELLTREMIANEPLIVYSTGKADGGQLAQLERALGSPPRIAHQVSSTLSVLMLAAAGQGIALVPSTFEQVPLPGLLYKPLENFSLRANMILLHRTQESTGSVKAWLALTRSNK</sequence>
<dbReference type="GO" id="GO:0003700">
    <property type="term" value="F:DNA-binding transcription factor activity"/>
    <property type="evidence" value="ECO:0007669"/>
    <property type="project" value="InterPro"/>
</dbReference>
<keyword evidence="4" id="KW-0238">DNA-binding</keyword>
<name>A0A085GJM1_EWIA3</name>
<dbReference type="EMBL" id="JMPJ01000033">
    <property type="protein sequence ID" value="KFC83916.1"/>
    <property type="molecule type" value="Genomic_DNA"/>
</dbReference>
<keyword evidence="2" id="KW-0678">Repressor</keyword>
<dbReference type="GO" id="GO:0003677">
    <property type="term" value="F:DNA binding"/>
    <property type="evidence" value="ECO:0007669"/>
    <property type="project" value="UniProtKB-KW"/>
</dbReference>
<dbReference type="Pfam" id="PF00126">
    <property type="entry name" value="HTH_1"/>
    <property type="match status" value="1"/>
</dbReference>
<dbReference type="eggNOG" id="COG0583">
    <property type="taxonomic scope" value="Bacteria"/>
</dbReference>
<dbReference type="InterPro" id="IPR036388">
    <property type="entry name" value="WH-like_DNA-bd_sf"/>
</dbReference>
<evidence type="ECO:0000256" key="2">
    <source>
        <dbReference type="ARBA" id="ARBA00022491"/>
    </source>
</evidence>
<reference evidence="7 8" key="1">
    <citation type="submission" date="2014-05" db="EMBL/GenBank/DDBJ databases">
        <title>ATOL: Assembling a taxonomically balanced genome-scale reconstruction of the evolutionary history of the Enterobacteriaceae.</title>
        <authorList>
            <person name="Plunkett G.III."/>
            <person name="Neeno-Eckwall E.C."/>
            <person name="Glasner J.D."/>
            <person name="Perna N.T."/>
        </authorList>
    </citation>
    <scope>NUCLEOTIDE SEQUENCE [LARGE SCALE GENOMIC DNA]</scope>
    <source>
        <strain evidence="7 8">ATCC 33852</strain>
    </source>
</reference>
<comment type="similarity">
    <text evidence="1">Belongs to the LysR transcriptional regulatory family.</text>
</comment>
<evidence type="ECO:0000259" key="6">
    <source>
        <dbReference type="PROSITE" id="PS50931"/>
    </source>
</evidence>
<evidence type="ECO:0000313" key="8">
    <source>
        <dbReference type="Proteomes" id="UP000028640"/>
    </source>
</evidence>
<dbReference type="InterPro" id="IPR005119">
    <property type="entry name" value="LysR_subst-bd"/>
</dbReference>
<dbReference type="SUPFAM" id="SSF53850">
    <property type="entry name" value="Periplasmic binding protein-like II"/>
    <property type="match status" value="1"/>
</dbReference>
<evidence type="ECO:0000256" key="3">
    <source>
        <dbReference type="ARBA" id="ARBA00023015"/>
    </source>
</evidence>
<dbReference type="Pfam" id="PF03466">
    <property type="entry name" value="LysR_substrate"/>
    <property type="match status" value="1"/>
</dbReference>
<dbReference type="CDD" id="cd08414">
    <property type="entry name" value="PBP2_LTTR_aromatics_like"/>
    <property type="match status" value="1"/>
</dbReference>
<dbReference type="OrthoDB" id="8850588at2"/>
<dbReference type="GO" id="GO:0032993">
    <property type="term" value="C:protein-DNA complex"/>
    <property type="evidence" value="ECO:0007669"/>
    <property type="project" value="TreeGrafter"/>
</dbReference>
<dbReference type="Proteomes" id="UP000028640">
    <property type="component" value="Unassembled WGS sequence"/>
</dbReference>
<dbReference type="Gene3D" id="1.10.10.10">
    <property type="entry name" value="Winged helix-like DNA-binding domain superfamily/Winged helix DNA-binding domain"/>
    <property type="match status" value="1"/>
</dbReference>
<dbReference type="Gene3D" id="3.40.190.10">
    <property type="entry name" value="Periplasmic binding protein-like II"/>
    <property type="match status" value="2"/>
</dbReference>
<accession>A0A085GJM1</accession>
<dbReference type="PANTHER" id="PTHR30346:SF17">
    <property type="entry name" value="LYSR FAMILY TRANSCRIPTIONAL REGULATOR"/>
    <property type="match status" value="1"/>
</dbReference>
<comment type="caution">
    <text evidence="7">The sequence shown here is derived from an EMBL/GenBank/DDBJ whole genome shotgun (WGS) entry which is preliminary data.</text>
</comment>
<proteinExistence type="inferred from homology"/>
<dbReference type="PROSITE" id="PS50931">
    <property type="entry name" value="HTH_LYSR"/>
    <property type="match status" value="1"/>
</dbReference>
<dbReference type="PANTHER" id="PTHR30346">
    <property type="entry name" value="TRANSCRIPTIONAL DUAL REGULATOR HCAR-RELATED"/>
    <property type="match status" value="1"/>
</dbReference>
<feature type="domain" description="HTH lysR-type" evidence="6">
    <location>
        <begin position="1"/>
        <end position="58"/>
    </location>
</feature>
<evidence type="ECO:0000313" key="7">
    <source>
        <dbReference type="EMBL" id="KFC83916.1"/>
    </source>
</evidence>
<dbReference type="SUPFAM" id="SSF46785">
    <property type="entry name" value="Winged helix' DNA-binding domain"/>
    <property type="match status" value="1"/>
</dbReference>
<keyword evidence="3" id="KW-0805">Transcription regulation</keyword>
<dbReference type="FunFam" id="1.10.10.10:FF:000001">
    <property type="entry name" value="LysR family transcriptional regulator"/>
    <property type="match status" value="1"/>
</dbReference>
<evidence type="ECO:0000256" key="5">
    <source>
        <dbReference type="ARBA" id="ARBA00023163"/>
    </source>
</evidence>
<dbReference type="InterPro" id="IPR000847">
    <property type="entry name" value="LysR_HTH_N"/>
</dbReference>
<dbReference type="STRING" id="910964.GEAM_1101"/>
<dbReference type="PRINTS" id="PR00039">
    <property type="entry name" value="HTHLYSR"/>
</dbReference>
<dbReference type="AlphaFoldDB" id="A0A085GJM1"/>
<protein>
    <submittedName>
        <fullName evidence="7">LysR family transcriptional regulator</fullName>
    </submittedName>
</protein>
<keyword evidence="8" id="KW-1185">Reference proteome</keyword>
<evidence type="ECO:0000256" key="1">
    <source>
        <dbReference type="ARBA" id="ARBA00009437"/>
    </source>
</evidence>
<evidence type="ECO:0000256" key="4">
    <source>
        <dbReference type="ARBA" id="ARBA00023125"/>
    </source>
</evidence>
<keyword evidence="5" id="KW-0804">Transcription</keyword>
<organism evidence="7 8">
    <name type="scientific">Ewingella americana (strain ATCC 33852 / DSM 4580 / CCUG 14506 / JCM 5911 / LMG 7869 / NCTC 12157 / CDC 1468-78)</name>
    <dbReference type="NCBI Taxonomy" id="910964"/>
    <lineage>
        <taxon>Bacteria</taxon>
        <taxon>Pseudomonadati</taxon>
        <taxon>Pseudomonadota</taxon>
        <taxon>Gammaproteobacteria</taxon>
        <taxon>Enterobacterales</taxon>
        <taxon>Yersiniaceae</taxon>
        <taxon>Ewingella</taxon>
    </lineage>
</organism>
<dbReference type="InterPro" id="IPR036390">
    <property type="entry name" value="WH_DNA-bd_sf"/>
</dbReference>